<dbReference type="OrthoDB" id="262529at2759"/>
<dbReference type="GO" id="GO:0003684">
    <property type="term" value="F:damaged DNA binding"/>
    <property type="evidence" value="ECO:0007669"/>
    <property type="project" value="TreeGrafter"/>
</dbReference>
<keyword evidence="3" id="KW-0227">DNA damage</keyword>
<dbReference type="GO" id="GO:0006303">
    <property type="term" value="P:double-strand break repair via nonhomologous end joining"/>
    <property type="evidence" value="ECO:0007669"/>
    <property type="project" value="TreeGrafter"/>
</dbReference>
<dbReference type="PANTHER" id="PTHR23240">
    <property type="entry name" value="DNA CROSS-LINK REPAIR PROTEIN PSO2/SNM1-RELATED"/>
    <property type="match status" value="1"/>
</dbReference>
<reference evidence="7" key="2">
    <citation type="submission" date="2014-02" db="EMBL/GenBank/DDBJ databases">
        <title>Complete DNA sequence of /Kuraishia capsulata/ illustrates novel genomic features among budding yeasts (/Saccharomycotina/).</title>
        <authorList>
            <person name="Morales L."/>
            <person name="Noel B."/>
            <person name="Porcel B."/>
            <person name="Marcet-Houben M."/>
            <person name="Hullo M-F."/>
            <person name="Sacerdot C."/>
            <person name="Tekaia F."/>
            <person name="Leh-Louis V."/>
            <person name="Despons L."/>
            <person name="Khanna V."/>
            <person name="Aury J-M."/>
            <person name="Barbe V."/>
            <person name="Couloux A."/>
            <person name="Labadie K."/>
            <person name="Pelletier E."/>
            <person name="Souciet J-L."/>
            <person name="Boekhout T."/>
            <person name="Gabaldon T."/>
            <person name="Wincker P."/>
            <person name="Dujon B."/>
        </authorList>
    </citation>
    <scope>NUCLEOTIDE SEQUENCE</scope>
    <source>
        <strain evidence="7">CBS 1993</strain>
    </source>
</reference>
<accession>W6MMK3</accession>
<evidence type="ECO:0000313" key="8">
    <source>
        <dbReference type="Proteomes" id="UP000019384"/>
    </source>
</evidence>
<dbReference type="Gene3D" id="3.40.50.12650">
    <property type="match status" value="1"/>
</dbReference>
<dbReference type="GO" id="GO:0035312">
    <property type="term" value="F:5'-3' DNA exonuclease activity"/>
    <property type="evidence" value="ECO:0007669"/>
    <property type="project" value="TreeGrafter"/>
</dbReference>
<evidence type="ECO:0000259" key="6">
    <source>
        <dbReference type="Pfam" id="PF07522"/>
    </source>
</evidence>
<dbReference type="PANTHER" id="PTHR23240:SF6">
    <property type="entry name" value="DNA CROSS-LINK REPAIR 1A PROTEIN"/>
    <property type="match status" value="1"/>
</dbReference>
<dbReference type="HOGENOM" id="CLU_005260_7_0_1"/>
<dbReference type="Pfam" id="PF07522">
    <property type="entry name" value="DRMBL"/>
    <property type="match status" value="1"/>
</dbReference>
<evidence type="ECO:0000256" key="5">
    <source>
        <dbReference type="ARBA" id="ARBA00023242"/>
    </source>
</evidence>
<dbReference type="GO" id="GO:0005634">
    <property type="term" value="C:nucleus"/>
    <property type="evidence" value="ECO:0007669"/>
    <property type="project" value="UniProtKB-SubCell"/>
</dbReference>
<dbReference type="STRING" id="1382522.W6MMK3"/>
<name>W6MMK3_9ASCO</name>
<keyword evidence="8" id="KW-1185">Reference proteome</keyword>
<dbReference type="InterPro" id="IPR011084">
    <property type="entry name" value="DRMBL"/>
</dbReference>
<dbReference type="EMBL" id="HG793126">
    <property type="protein sequence ID" value="CDK26167.1"/>
    <property type="molecule type" value="Genomic_DNA"/>
</dbReference>
<dbReference type="RefSeq" id="XP_022458175.1">
    <property type="nucleotide sequence ID" value="XM_022604389.1"/>
</dbReference>
<gene>
    <name evidence="7" type="ORF">KUCA_T00002138001</name>
</gene>
<dbReference type="SUPFAM" id="SSF56281">
    <property type="entry name" value="Metallo-hydrolase/oxidoreductase"/>
    <property type="match status" value="1"/>
</dbReference>
<dbReference type="AlphaFoldDB" id="W6MMK3"/>
<dbReference type="GO" id="GO:0036297">
    <property type="term" value="P:interstrand cross-link repair"/>
    <property type="evidence" value="ECO:0007669"/>
    <property type="project" value="TreeGrafter"/>
</dbReference>
<reference evidence="7" key="1">
    <citation type="submission" date="2013-12" db="EMBL/GenBank/DDBJ databases">
        <authorList>
            <person name="Genoscope - CEA"/>
        </authorList>
    </citation>
    <scope>NUCLEOTIDE SEQUENCE</scope>
    <source>
        <strain evidence="7">CBS 1993</strain>
    </source>
</reference>
<proteinExistence type="inferred from homology"/>
<organism evidence="7 8">
    <name type="scientific">Kuraishia capsulata CBS 1993</name>
    <dbReference type="NCBI Taxonomy" id="1382522"/>
    <lineage>
        <taxon>Eukaryota</taxon>
        <taxon>Fungi</taxon>
        <taxon>Dikarya</taxon>
        <taxon>Ascomycota</taxon>
        <taxon>Saccharomycotina</taxon>
        <taxon>Pichiomycetes</taxon>
        <taxon>Pichiales</taxon>
        <taxon>Pichiaceae</taxon>
        <taxon>Kuraishia</taxon>
    </lineage>
</organism>
<dbReference type="Proteomes" id="UP000019384">
    <property type="component" value="Unassembled WGS sequence"/>
</dbReference>
<evidence type="ECO:0000313" key="7">
    <source>
        <dbReference type="EMBL" id="CDK26167.1"/>
    </source>
</evidence>
<keyword evidence="4" id="KW-0234">DNA repair</keyword>
<evidence type="ECO:0000256" key="3">
    <source>
        <dbReference type="ARBA" id="ARBA00022763"/>
    </source>
</evidence>
<sequence>MDPPPVYISSSGEEDDNNIKCPICCLDISFLTLEERSDHVLECVESPKKFVYKSLKKTRAAAPKVKNAPRPKKEKPEIPAVKILKFSGLDIAVDAFCYRFNPEISHYFLSHFHSDHYGGLCKSWNHGTIYCSKLTKILAVTKLKVNPDIIVALDYEMEYSIANGLKVICVDANHCPGSQIFLFKTAIKEETTLHCGDFRVNLNMLSHPLLQCKVYRCYLDTTYLDPVYSFPDQTQVIQTTARYIKSLHDPETHKAVKIQRRITDFFLPPRNIHYPFLIVVGTYTIGKERLAVEIARSLGTKMYASAEKLQILKHMHESETSWEFLKDLLSSNPFECQVHLVSLNKFADLVSYFDQFSSKFEKIIGIKPTGWTYRSTKSSKWIRDAKDDNEILKTIVGTKEEITVKNLEAQFKTSNLAQVYSVPYSEHSSFRELAYFMGCLDIEKVIPTVNLHNMAYLERWIGCIQSFEKMDIAKF</sequence>
<dbReference type="Gene3D" id="3.60.15.10">
    <property type="entry name" value="Ribonuclease Z/Hydroxyacylglutathione hydrolase-like"/>
    <property type="match status" value="1"/>
</dbReference>
<dbReference type="GeneID" id="34519563"/>
<dbReference type="InterPro" id="IPR036866">
    <property type="entry name" value="RibonucZ/Hydroxyglut_hydro"/>
</dbReference>
<comment type="similarity">
    <text evidence="2">Belongs to the DNA repair metallo-beta-lactamase (DRMBL) family.</text>
</comment>
<comment type="subcellular location">
    <subcellularLocation>
        <location evidence="1">Nucleus</location>
    </subcellularLocation>
</comment>
<keyword evidence="5" id="KW-0539">Nucleus</keyword>
<feature type="domain" description="DNA repair metallo-beta-lactamase" evidence="6">
    <location>
        <begin position="325"/>
        <end position="452"/>
    </location>
</feature>
<dbReference type="CDD" id="cd16273">
    <property type="entry name" value="SNM1A-1C-like_MBL-fold"/>
    <property type="match status" value="1"/>
</dbReference>
<evidence type="ECO:0000256" key="2">
    <source>
        <dbReference type="ARBA" id="ARBA00010304"/>
    </source>
</evidence>
<evidence type="ECO:0000256" key="4">
    <source>
        <dbReference type="ARBA" id="ARBA00023204"/>
    </source>
</evidence>
<evidence type="ECO:0000256" key="1">
    <source>
        <dbReference type="ARBA" id="ARBA00004123"/>
    </source>
</evidence>
<protein>
    <recommendedName>
        <fullName evidence="6">DNA repair metallo-beta-lactamase domain-containing protein</fullName>
    </recommendedName>
</protein>